<dbReference type="OrthoDB" id="9778912at2"/>
<dbReference type="AlphaFoldDB" id="A0A1B9F3Y1"/>
<dbReference type="GO" id="GO:0018580">
    <property type="term" value="F:nitronate monooxygenase activity"/>
    <property type="evidence" value="ECO:0007669"/>
    <property type="project" value="InterPro"/>
</dbReference>
<dbReference type="Pfam" id="PF03060">
    <property type="entry name" value="NMO"/>
    <property type="match status" value="1"/>
</dbReference>
<evidence type="ECO:0000256" key="1">
    <source>
        <dbReference type="ARBA" id="ARBA00022630"/>
    </source>
</evidence>
<dbReference type="Gene3D" id="3.20.20.70">
    <property type="entry name" value="Aldolase class I"/>
    <property type="match status" value="1"/>
</dbReference>
<dbReference type="RefSeq" id="WP_067620211.1">
    <property type="nucleotide sequence ID" value="NZ_MAGO01000012.1"/>
</dbReference>
<dbReference type="SUPFAM" id="SSF51412">
    <property type="entry name" value="Inosine monophosphate dehydrogenase (IMPDH)"/>
    <property type="match status" value="1"/>
</dbReference>
<sequence length="361" mass="39000">MKIPGLKIGDIETRLPIIQGGMGVGISMSSLASAVARSGGIGVIAAVLIGFKDPEFHKKPRETTFRVLYEEIKKAKEMASGGPIGVNIMVALEDYDEIVKISVEAGADIIISGAGLPLKLPSLVPEDSNTKLIPIVSSPRAVTIIARRWHEHFGRMPDGVVVEGPLAGGHLGFKPEDLDKPENKIENLIPKVVEAVKPLEDKAGRSIPVIAAGGIYTGQDIYNIMKLGASGVQMGTRFVATEECDASREFKEAYLKAKEEDVKIIISPVGLPGRAITGEFIEKVQEGQKRPKKCMFKCLKVCGYPNTPYCIGSALINAQRGNLKAGFVFCGHNVWRVDKIVPVAELMRELEEGFIKAAEKD</sequence>
<dbReference type="InterPro" id="IPR004136">
    <property type="entry name" value="NMO"/>
</dbReference>
<gene>
    <name evidence="4" type="ORF">DBT_2200</name>
</gene>
<dbReference type="PANTHER" id="PTHR32332">
    <property type="entry name" value="2-NITROPROPANE DIOXYGENASE"/>
    <property type="match status" value="1"/>
</dbReference>
<keyword evidence="3" id="KW-0560">Oxidoreductase</keyword>
<dbReference type="PATRIC" id="fig|1156395.6.peg.2224"/>
<accession>A0A1B9F3Y1</accession>
<evidence type="ECO:0000313" key="5">
    <source>
        <dbReference type="Proteomes" id="UP000093080"/>
    </source>
</evidence>
<evidence type="ECO:0000256" key="3">
    <source>
        <dbReference type="ARBA" id="ARBA00023002"/>
    </source>
</evidence>
<protein>
    <submittedName>
        <fullName evidence="4">Enoyl-[acyl-carrier-protein] reductase</fullName>
    </submittedName>
</protein>
<dbReference type="InterPro" id="IPR013785">
    <property type="entry name" value="Aldolase_TIM"/>
</dbReference>
<dbReference type="PANTHER" id="PTHR32332:SF18">
    <property type="entry name" value="2-NITROPROPANE DIOXYGENASE"/>
    <property type="match status" value="1"/>
</dbReference>
<proteinExistence type="predicted"/>
<comment type="caution">
    <text evidence="4">The sequence shown here is derived from an EMBL/GenBank/DDBJ whole genome shotgun (WGS) entry which is preliminary data.</text>
</comment>
<name>A0A1B9F3Y1_9BACT</name>
<keyword evidence="2" id="KW-0288">FMN</keyword>
<organism evidence="4 5">
    <name type="scientific">Dissulfuribacter thermophilus</name>
    <dbReference type="NCBI Taxonomy" id="1156395"/>
    <lineage>
        <taxon>Bacteria</taxon>
        <taxon>Pseudomonadati</taxon>
        <taxon>Thermodesulfobacteriota</taxon>
        <taxon>Dissulfuribacteria</taxon>
        <taxon>Dissulfuribacterales</taxon>
        <taxon>Dissulfuribacteraceae</taxon>
        <taxon>Dissulfuribacter</taxon>
    </lineage>
</organism>
<keyword evidence="5" id="KW-1185">Reference proteome</keyword>
<evidence type="ECO:0000256" key="2">
    <source>
        <dbReference type="ARBA" id="ARBA00022643"/>
    </source>
</evidence>
<reference evidence="4 5" key="1">
    <citation type="submission" date="2016-06" db="EMBL/GenBank/DDBJ databases">
        <title>Respiratory ammonification of nitrate coupled to the oxidation of elemental sulfur in deep-sea autotrophic thermophilic bacteria.</title>
        <authorList>
            <person name="Slobodkina G.B."/>
            <person name="Mardanov A.V."/>
            <person name="Ravin N.V."/>
            <person name="Frolova A.A."/>
            <person name="Viryasiv M.B."/>
            <person name="Chernyh N.A."/>
            <person name="Bonch-Osmolovskaya E.A."/>
            <person name="Slobodkin A.I."/>
        </authorList>
    </citation>
    <scope>NUCLEOTIDE SEQUENCE [LARGE SCALE GENOMIC DNA]</scope>
    <source>
        <strain evidence="4 5">S69</strain>
    </source>
</reference>
<dbReference type="CDD" id="cd04730">
    <property type="entry name" value="NPD_like"/>
    <property type="match status" value="1"/>
</dbReference>
<dbReference type="EMBL" id="MAGO01000012">
    <property type="protein sequence ID" value="OCC14471.1"/>
    <property type="molecule type" value="Genomic_DNA"/>
</dbReference>
<keyword evidence="1" id="KW-0285">Flavoprotein</keyword>
<dbReference type="Proteomes" id="UP000093080">
    <property type="component" value="Unassembled WGS sequence"/>
</dbReference>
<dbReference type="STRING" id="1156395.DBT_2200"/>
<evidence type="ECO:0000313" key="4">
    <source>
        <dbReference type="EMBL" id="OCC14471.1"/>
    </source>
</evidence>